<dbReference type="PROSITE" id="PS50885">
    <property type="entry name" value="HAMP"/>
    <property type="match status" value="1"/>
</dbReference>
<evidence type="ECO:0000256" key="10">
    <source>
        <dbReference type="ARBA" id="ARBA00023136"/>
    </source>
</evidence>
<dbReference type="SUPFAM" id="SSF158472">
    <property type="entry name" value="HAMP domain-like"/>
    <property type="match status" value="1"/>
</dbReference>
<keyword evidence="4" id="KW-0597">Phosphoprotein</keyword>
<dbReference type="InterPro" id="IPR003594">
    <property type="entry name" value="HATPase_dom"/>
</dbReference>
<dbReference type="Gene3D" id="3.30.565.10">
    <property type="entry name" value="Histidine kinase-like ATPase, C-terminal domain"/>
    <property type="match status" value="1"/>
</dbReference>
<dbReference type="CDD" id="cd00082">
    <property type="entry name" value="HisKA"/>
    <property type="match status" value="1"/>
</dbReference>
<feature type="domain" description="HAMP" evidence="14">
    <location>
        <begin position="203"/>
        <end position="256"/>
    </location>
</feature>
<evidence type="ECO:0000256" key="2">
    <source>
        <dbReference type="ARBA" id="ARBA00004370"/>
    </source>
</evidence>
<reference evidence="15" key="1">
    <citation type="submission" date="2020-05" db="EMBL/GenBank/DDBJ databases">
        <authorList>
            <person name="Chiriac C."/>
            <person name="Salcher M."/>
            <person name="Ghai R."/>
            <person name="Kavagutti S V."/>
        </authorList>
    </citation>
    <scope>NUCLEOTIDE SEQUENCE</scope>
</reference>
<accession>A0A6J7UID3</accession>
<dbReference type="GO" id="GO:0000155">
    <property type="term" value="F:phosphorelay sensor kinase activity"/>
    <property type="evidence" value="ECO:0007669"/>
    <property type="project" value="InterPro"/>
</dbReference>
<keyword evidence="10 12" id="KW-0472">Membrane</keyword>
<proteinExistence type="predicted"/>
<dbReference type="CDD" id="cd00075">
    <property type="entry name" value="HATPase"/>
    <property type="match status" value="1"/>
</dbReference>
<dbReference type="EC" id="2.7.13.3" evidence="3"/>
<dbReference type="InterPro" id="IPR005467">
    <property type="entry name" value="His_kinase_dom"/>
</dbReference>
<keyword evidence="5" id="KW-0808">Transferase</keyword>
<dbReference type="SMART" id="SM00388">
    <property type="entry name" value="HisKA"/>
    <property type="match status" value="1"/>
</dbReference>
<evidence type="ECO:0000259" key="14">
    <source>
        <dbReference type="PROSITE" id="PS50885"/>
    </source>
</evidence>
<evidence type="ECO:0000256" key="11">
    <source>
        <dbReference type="SAM" id="MobiDB-lite"/>
    </source>
</evidence>
<dbReference type="SMART" id="SM00304">
    <property type="entry name" value="HAMP"/>
    <property type="match status" value="1"/>
</dbReference>
<dbReference type="SUPFAM" id="SSF47384">
    <property type="entry name" value="Homodimeric domain of signal transducing histidine kinase"/>
    <property type="match status" value="1"/>
</dbReference>
<dbReference type="CDD" id="cd06225">
    <property type="entry name" value="HAMP"/>
    <property type="match status" value="1"/>
</dbReference>
<feature type="region of interest" description="Disordered" evidence="11">
    <location>
        <begin position="67"/>
        <end position="89"/>
    </location>
</feature>
<evidence type="ECO:0000256" key="9">
    <source>
        <dbReference type="ARBA" id="ARBA00023012"/>
    </source>
</evidence>
<organism evidence="15">
    <name type="scientific">freshwater metagenome</name>
    <dbReference type="NCBI Taxonomy" id="449393"/>
    <lineage>
        <taxon>unclassified sequences</taxon>
        <taxon>metagenomes</taxon>
        <taxon>ecological metagenomes</taxon>
    </lineage>
</organism>
<keyword evidence="7" id="KW-0418">Kinase</keyword>
<dbReference type="FunFam" id="1.10.287.130:FF:000001">
    <property type="entry name" value="Two-component sensor histidine kinase"/>
    <property type="match status" value="1"/>
</dbReference>
<sequence length="491" mass="52944">MKKPSSPIANWSLRNRLVIGVLLLSAVGITTVDFAAQTALKSYLIGQADDQLTAVAGGSFLRLDRAGIEPEDNDDDNTPVDTSPTAKPLNRVPSAISVTLLTPDGIILGNLGGELSNNHITEAITGLTAEDVKLAEGIPFTIEDKNAHFRVLARLLPSGAGSAIAAISLEEIEKTLNRLRVLFFFIGFIVLLLIGLLSLAVVRLSLKPLTSVETTANAIARGELSARLPEANPKTEVGRLTESLNSMLSKIEDAFAARKASEDKLRRFVADASHELRTPLTAIRGFAELHRQGAMQGTEKTAEVIRRIEDESKRMGSLVEDLLLLARLDQAKPIVLKPVEVNEVVNDVLAATKAIFPNQDITALFPSPEVFILGDSDKIHQAISNLVVNACTYSPDGSKIEITTQELENQTLLSIKDDGPGLSIDQKERVFERFYRADTSRSRYGQDGKQGSGLGLSIVDAIMHAHGGTVSVKSEIGKGSEFTLAFPIENL</sequence>
<dbReference type="EMBL" id="CAFBQS010000126">
    <property type="protein sequence ID" value="CAB5064686.1"/>
    <property type="molecule type" value="Genomic_DNA"/>
</dbReference>
<dbReference type="InterPro" id="IPR036097">
    <property type="entry name" value="HisK_dim/P_sf"/>
</dbReference>
<name>A0A6J7UID3_9ZZZZ</name>
<comment type="subcellular location">
    <subcellularLocation>
        <location evidence="2">Membrane</location>
    </subcellularLocation>
</comment>
<keyword evidence="8 12" id="KW-1133">Transmembrane helix</keyword>
<dbReference type="InterPro" id="IPR050428">
    <property type="entry name" value="TCS_sensor_his_kinase"/>
</dbReference>
<evidence type="ECO:0000256" key="3">
    <source>
        <dbReference type="ARBA" id="ARBA00012438"/>
    </source>
</evidence>
<feature type="domain" description="Histidine kinase" evidence="13">
    <location>
        <begin position="271"/>
        <end position="490"/>
    </location>
</feature>
<dbReference type="PRINTS" id="PR00344">
    <property type="entry name" value="BCTRLSENSOR"/>
</dbReference>
<dbReference type="Pfam" id="PF02518">
    <property type="entry name" value="HATPase_c"/>
    <property type="match status" value="1"/>
</dbReference>
<dbReference type="Pfam" id="PF00512">
    <property type="entry name" value="HisKA"/>
    <property type="match status" value="1"/>
</dbReference>
<dbReference type="InterPro" id="IPR036890">
    <property type="entry name" value="HATPase_C_sf"/>
</dbReference>
<dbReference type="PANTHER" id="PTHR45436">
    <property type="entry name" value="SENSOR HISTIDINE KINASE YKOH"/>
    <property type="match status" value="1"/>
</dbReference>
<evidence type="ECO:0000256" key="5">
    <source>
        <dbReference type="ARBA" id="ARBA00022679"/>
    </source>
</evidence>
<dbReference type="InterPro" id="IPR003660">
    <property type="entry name" value="HAMP_dom"/>
</dbReference>
<feature type="compositionally biased region" description="Acidic residues" evidence="11">
    <location>
        <begin position="69"/>
        <end position="78"/>
    </location>
</feature>
<keyword evidence="9" id="KW-0902">Two-component regulatory system</keyword>
<dbReference type="GO" id="GO:0005886">
    <property type="term" value="C:plasma membrane"/>
    <property type="evidence" value="ECO:0007669"/>
    <property type="project" value="TreeGrafter"/>
</dbReference>
<gene>
    <name evidence="15" type="ORF">UFOPK4366_00702</name>
</gene>
<dbReference type="PROSITE" id="PS50109">
    <property type="entry name" value="HIS_KIN"/>
    <property type="match status" value="1"/>
</dbReference>
<evidence type="ECO:0000256" key="12">
    <source>
        <dbReference type="SAM" id="Phobius"/>
    </source>
</evidence>
<protein>
    <recommendedName>
        <fullName evidence="3">histidine kinase</fullName>
        <ecNumber evidence="3">2.7.13.3</ecNumber>
    </recommendedName>
</protein>
<dbReference type="FunFam" id="3.30.565.10:FF:000006">
    <property type="entry name" value="Sensor histidine kinase WalK"/>
    <property type="match status" value="1"/>
</dbReference>
<dbReference type="SUPFAM" id="SSF55874">
    <property type="entry name" value="ATPase domain of HSP90 chaperone/DNA topoisomerase II/histidine kinase"/>
    <property type="match status" value="1"/>
</dbReference>
<dbReference type="Pfam" id="PF00672">
    <property type="entry name" value="HAMP"/>
    <property type="match status" value="1"/>
</dbReference>
<evidence type="ECO:0000256" key="8">
    <source>
        <dbReference type="ARBA" id="ARBA00022989"/>
    </source>
</evidence>
<evidence type="ECO:0000256" key="1">
    <source>
        <dbReference type="ARBA" id="ARBA00000085"/>
    </source>
</evidence>
<dbReference type="InterPro" id="IPR004358">
    <property type="entry name" value="Sig_transdc_His_kin-like_C"/>
</dbReference>
<dbReference type="Gene3D" id="1.10.287.130">
    <property type="match status" value="1"/>
</dbReference>
<keyword evidence="6 12" id="KW-0812">Transmembrane</keyword>
<dbReference type="InterPro" id="IPR003661">
    <property type="entry name" value="HisK_dim/P_dom"/>
</dbReference>
<dbReference type="SMART" id="SM00387">
    <property type="entry name" value="HATPase_c"/>
    <property type="match status" value="1"/>
</dbReference>
<evidence type="ECO:0000256" key="7">
    <source>
        <dbReference type="ARBA" id="ARBA00022777"/>
    </source>
</evidence>
<comment type="catalytic activity">
    <reaction evidence="1">
        <text>ATP + protein L-histidine = ADP + protein N-phospho-L-histidine.</text>
        <dbReference type="EC" id="2.7.13.3"/>
    </reaction>
</comment>
<evidence type="ECO:0000256" key="4">
    <source>
        <dbReference type="ARBA" id="ARBA00022553"/>
    </source>
</evidence>
<feature type="transmembrane region" description="Helical" evidence="12">
    <location>
        <begin position="181"/>
        <end position="202"/>
    </location>
</feature>
<evidence type="ECO:0000256" key="6">
    <source>
        <dbReference type="ARBA" id="ARBA00022692"/>
    </source>
</evidence>
<evidence type="ECO:0000313" key="15">
    <source>
        <dbReference type="EMBL" id="CAB5064686.1"/>
    </source>
</evidence>
<dbReference type="PANTHER" id="PTHR45436:SF5">
    <property type="entry name" value="SENSOR HISTIDINE KINASE TRCS"/>
    <property type="match status" value="1"/>
</dbReference>
<dbReference type="AlphaFoldDB" id="A0A6J7UID3"/>
<evidence type="ECO:0000259" key="13">
    <source>
        <dbReference type="PROSITE" id="PS50109"/>
    </source>
</evidence>
<dbReference type="Gene3D" id="6.10.340.10">
    <property type="match status" value="1"/>
</dbReference>